<dbReference type="InterPro" id="IPR050179">
    <property type="entry name" value="Trans_hexapeptide_repeat"/>
</dbReference>
<protein>
    <submittedName>
        <fullName evidence="1">Acetyltransferase (Isoleucine patch superfamily)</fullName>
    </submittedName>
</protein>
<gene>
    <name evidence="1" type="ORF">SAMN05216392_0261</name>
</gene>
<dbReference type="Pfam" id="PF00132">
    <property type="entry name" value="Hexapep"/>
    <property type="match status" value="1"/>
</dbReference>
<dbReference type="RefSeq" id="WP_074559766.1">
    <property type="nucleotide sequence ID" value="NZ_FNKE01000001.1"/>
</dbReference>
<proteinExistence type="predicted"/>
<name>A0A1H0XWZ2_STREI</name>
<dbReference type="OrthoDB" id="9812571at2"/>
<dbReference type="GO" id="GO:0016740">
    <property type="term" value="F:transferase activity"/>
    <property type="evidence" value="ECO:0007669"/>
    <property type="project" value="UniProtKB-KW"/>
</dbReference>
<dbReference type="Gene3D" id="2.160.10.10">
    <property type="entry name" value="Hexapeptide repeat proteins"/>
    <property type="match status" value="2"/>
</dbReference>
<dbReference type="SUPFAM" id="SSF51161">
    <property type="entry name" value="Trimeric LpxA-like enzymes"/>
    <property type="match status" value="2"/>
</dbReference>
<organism evidence="1 2">
    <name type="scientific">Streptococcus equinus</name>
    <name type="common">Streptococcus bovis</name>
    <dbReference type="NCBI Taxonomy" id="1335"/>
    <lineage>
        <taxon>Bacteria</taxon>
        <taxon>Bacillati</taxon>
        <taxon>Bacillota</taxon>
        <taxon>Bacilli</taxon>
        <taxon>Lactobacillales</taxon>
        <taxon>Streptococcaceae</taxon>
        <taxon>Streptococcus</taxon>
    </lineage>
</organism>
<keyword evidence="1" id="KW-0808">Transferase</keyword>
<dbReference type="Pfam" id="PF14602">
    <property type="entry name" value="Hexapep_2"/>
    <property type="match status" value="1"/>
</dbReference>
<sequence>MKRIIEEGVRVEECVLGNRNWIRLHSSIKNCRFGDNIFIGFYSNIQNTSLGQGIQIASNVSCGRLTKDRVIIEDFVWIGAQAIIDPGVVIHKGAVVGARTHVTQDVPEFSIIRFDKVKQKNIVYPRNIDMDKAPELGTIFDYFFEKQNEKCGIHEGVDGNYISTSLSNEMSYLGKSNIFIGGFNGGVAIGDKVTIGDMNIFEGAGKIYIGENSVIGNNNHILSNSHDYKKLSLPMTFASVRIGRNVVIGDNVLVFPGISISDNTEIPSGSIVLHDI</sequence>
<dbReference type="Proteomes" id="UP000182870">
    <property type="component" value="Unassembled WGS sequence"/>
</dbReference>
<dbReference type="InterPro" id="IPR011004">
    <property type="entry name" value="Trimer_LpxA-like_sf"/>
</dbReference>
<dbReference type="EMBL" id="FNKE01000001">
    <property type="protein sequence ID" value="SDQ07412.1"/>
    <property type="molecule type" value="Genomic_DNA"/>
</dbReference>
<evidence type="ECO:0000313" key="2">
    <source>
        <dbReference type="Proteomes" id="UP000182870"/>
    </source>
</evidence>
<dbReference type="AlphaFoldDB" id="A0A1H0XWZ2"/>
<accession>A0A1H0XWZ2</accession>
<dbReference type="InterPro" id="IPR001451">
    <property type="entry name" value="Hexapep"/>
</dbReference>
<evidence type="ECO:0000313" key="1">
    <source>
        <dbReference type="EMBL" id="SDQ07412.1"/>
    </source>
</evidence>
<reference evidence="1 2" key="1">
    <citation type="submission" date="2016-10" db="EMBL/GenBank/DDBJ databases">
        <authorList>
            <person name="de Groot N.N."/>
        </authorList>
    </citation>
    <scope>NUCLEOTIDE SEQUENCE [LARGE SCALE GENOMIC DNA]</scope>
    <source>
        <strain evidence="1 2">Sb05</strain>
    </source>
</reference>
<dbReference type="PANTHER" id="PTHR43300">
    <property type="entry name" value="ACETYLTRANSFERASE"/>
    <property type="match status" value="1"/>
</dbReference>